<evidence type="ECO:0000256" key="9">
    <source>
        <dbReference type="ARBA" id="ARBA00023004"/>
    </source>
</evidence>
<dbReference type="SMART" id="SM00986">
    <property type="entry name" value="UDG"/>
    <property type="match status" value="1"/>
</dbReference>
<evidence type="ECO:0000256" key="11">
    <source>
        <dbReference type="ARBA" id="ARBA00023204"/>
    </source>
</evidence>
<name>A0A3R9QAC0_9CREN</name>
<evidence type="ECO:0000256" key="2">
    <source>
        <dbReference type="ARBA" id="ARBA00006521"/>
    </source>
</evidence>
<evidence type="ECO:0000256" key="1">
    <source>
        <dbReference type="ARBA" id="ARBA00001400"/>
    </source>
</evidence>
<dbReference type="EMBL" id="RCOR01000006">
    <property type="protein sequence ID" value="RSN70613.1"/>
    <property type="molecule type" value="Genomic_DNA"/>
</dbReference>
<dbReference type="PANTHER" id="PTHR33693">
    <property type="entry name" value="TYPE-5 URACIL-DNA GLYCOSYLASE"/>
    <property type="match status" value="1"/>
</dbReference>
<protein>
    <recommendedName>
        <fullName evidence="4">Type-4 uracil-DNA glycosylase</fullName>
        <ecNumber evidence="3">3.2.2.27</ecNumber>
    </recommendedName>
</protein>
<gene>
    <name evidence="13" type="ORF">D9Q81_00985</name>
</gene>
<dbReference type="GO" id="GO:0006281">
    <property type="term" value="P:DNA repair"/>
    <property type="evidence" value="ECO:0007669"/>
    <property type="project" value="UniProtKB-KW"/>
</dbReference>
<keyword evidence="10" id="KW-0411">Iron-sulfur</keyword>
<sequence>MRLEDLAEEILRCEKCPLHLNRKRAVPGEGNPNSRIMFIGEAPGRNEDEMGRPFVGAAGKLLEELLISIGLRRQDVFITNVVKCRPPNNRDPRPEEIEACLPYLKAQIELIDPEILVPLGRHSVGVLLGRIGEISILGVRGKVYEVEVFGAIRKVLPTLHPAAALYNPRLKPLIREDFEKLKSLISSGLEGWF</sequence>
<dbReference type="InterPro" id="IPR036895">
    <property type="entry name" value="Uracil-DNA_glycosylase-like_sf"/>
</dbReference>
<keyword evidence="11" id="KW-0234">DNA repair</keyword>
<evidence type="ECO:0000256" key="4">
    <source>
        <dbReference type="ARBA" id="ARBA00019403"/>
    </source>
</evidence>
<comment type="similarity">
    <text evidence="2">Belongs to the uracil-DNA glycosylase (UDG) superfamily. Type 4 (UDGa) family.</text>
</comment>
<evidence type="ECO:0000259" key="12">
    <source>
        <dbReference type="SMART" id="SM00986"/>
    </source>
</evidence>
<comment type="caution">
    <text evidence="13">The sequence shown here is derived from an EMBL/GenBank/DDBJ whole genome shotgun (WGS) entry which is preliminary data.</text>
</comment>
<dbReference type="NCBIfam" id="NF040953">
    <property type="entry name" value="Arch_udg"/>
    <property type="match status" value="1"/>
</dbReference>
<keyword evidence="5" id="KW-0004">4Fe-4S</keyword>
<comment type="catalytic activity">
    <reaction evidence="1">
        <text>Hydrolyzes single-stranded DNA or mismatched double-stranded DNA and polynucleotides, releasing free uracil.</text>
        <dbReference type="EC" id="3.2.2.27"/>
    </reaction>
</comment>
<dbReference type="GO" id="GO:0046872">
    <property type="term" value="F:metal ion binding"/>
    <property type="evidence" value="ECO:0007669"/>
    <property type="project" value="UniProtKB-KW"/>
</dbReference>
<dbReference type="InterPro" id="IPR051536">
    <property type="entry name" value="UDG_Type-4/5"/>
</dbReference>
<dbReference type="PANTHER" id="PTHR33693:SF1">
    <property type="entry name" value="TYPE-4 URACIL-DNA GLYCOSYLASE"/>
    <property type="match status" value="1"/>
</dbReference>
<evidence type="ECO:0000313" key="14">
    <source>
        <dbReference type="Proteomes" id="UP000278149"/>
    </source>
</evidence>
<proteinExistence type="inferred from homology"/>
<dbReference type="SUPFAM" id="SSF52141">
    <property type="entry name" value="Uracil-DNA glycosylase-like"/>
    <property type="match status" value="1"/>
</dbReference>
<keyword evidence="7" id="KW-0227">DNA damage</keyword>
<keyword evidence="9" id="KW-0408">Iron</keyword>
<keyword evidence="8" id="KW-0378">Hydrolase</keyword>
<evidence type="ECO:0000256" key="3">
    <source>
        <dbReference type="ARBA" id="ARBA00012030"/>
    </source>
</evidence>
<evidence type="ECO:0000256" key="7">
    <source>
        <dbReference type="ARBA" id="ARBA00022763"/>
    </source>
</evidence>
<dbReference type="SMART" id="SM00987">
    <property type="entry name" value="UreE_C"/>
    <property type="match status" value="1"/>
</dbReference>
<evidence type="ECO:0000256" key="8">
    <source>
        <dbReference type="ARBA" id="ARBA00022801"/>
    </source>
</evidence>
<keyword evidence="6" id="KW-0479">Metal-binding</keyword>
<dbReference type="InterPro" id="IPR005122">
    <property type="entry name" value="Uracil-DNA_glycosylase-like"/>
</dbReference>
<evidence type="ECO:0000313" key="13">
    <source>
        <dbReference type="EMBL" id="RSN70613.1"/>
    </source>
</evidence>
<evidence type="ECO:0000256" key="10">
    <source>
        <dbReference type="ARBA" id="ARBA00023014"/>
    </source>
</evidence>
<dbReference type="EC" id="3.2.2.27" evidence="3"/>
<dbReference type="Pfam" id="PF03167">
    <property type="entry name" value="UDG"/>
    <property type="match status" value="1"/>
</dbReference>
<dbReference type="GO" id="GO:0004844">
    <property type="term" value="F:uracil DNA N-glycosylase activity"/>
    <property type="evidence" value="ECO:0007669"/>
    <property type="project" value="UniProtKB-EC"/>
</dbReference>
<dbReference type="AlphaFoldDB" id="A0A3R9QAC0"/>
<dbReference type="RefSeq" id="WP_125740566.1">
    <property type="nucleotide sequence ID" value="NZ_RCOR01000006.1"/>
</dbReference>
<feature type="domain" description="Uracil-DNA glycosylase-like" evidence="12">
    <location>
        <begin position="27"/>
        <end position="179"/>
    </location>
</feature>
<dbReference type="CDD" id="cd10030">
    <property type="entry name" value="UDG-F4_TTUDGA_SPO1dp_like"/>
    <property type="match status" value="1"/>
</dbReference>
<dbReference type="GO" id="GO:0051539">
    <property type="term" value="F:4 iron, 4 sulfur cluster binding"/>
    <property type="evidence" value="ECO:0007669"/>
    <property type="project" value="UniProtKB-KW"/>
</dbReference>
<reference evidence="13 14" key="1">
    <citation type="submission" date="2018-10" db="EMBL/GenBank/DDBJ databases">
        <title>Co-occurring genomic capacity for anaerobic methane metabolism and dissimilatory sulfite reduction discovered in the Korarchaeota.</title>
        <authorList>
            <person name="Mckay L.J."/>
            <person name="Dlakic M."/>
            <person name="Fields M.W."/>
            <person name="Delmont T.O."/>
            <person name="Eren A.M."/>
            <person name="Jay Z.J."/>
            <person name="Klingelsmith K.B."/>
            <person name="Rusch D.B."/>
            <person name="Inskeep W.P."/>
        </authorList>
    </citation>
    <scope>NUCLEOTIDE SEQUENCE [LARGE SCALE GENOMIC DNA]</scope>
    <source>
        <strain evidence="13 14">WS</strain>
    </source>
</reference>
<evidence type="ECO:0000256" key="5">
    <source>
        <dbReference type="ARBA" id="ARBA00022485"/>
    </source>
</evidence>
<accession>A0A3R9QAC0</accession>
<dbReference type="InterPro" id="IPR053423">
    <property type="entry name" value="Type-4_UDG"/>
</dbReference>
<dbReference type="NCBIfam" id="TIGR00758">
    <property type="entry name" value="UDG_fam4"/>
    <property type="match status" value="1"/>
</dbReference>
<evidence type="ECO:0000256" key="6">
    <source>
        <dbReference type="ARBA" id="ARBA00022723"/>
    </source>
</evidence>
<dbReference type="InterPro" id="IPR005273">
    <property type="entry name" value="Ura-DNA_glyco_family4"/>
</dbReference>
<dbReference type="Proteomes" id="UP000278149">
    <property type="component" value="Unassembled WGS sequence"/>
</dbReference>
<organism evidence="13 14">
    <name type="scientific">Candidatus Korarchaeum cryptofilum</name>
    <dbReference type="NCBI Taxonomy" id="498846"/>
    <lineage>
        <taxon>Archaea</taxon>
        <taxon>Thermoproteota</taxon>
        <taxon>Candidatus Korarchaeia</taxon>
        <taxon>Candidatus Korarchaeales</taxon>
        <taxon>Candidatus Korarchaeaceae</taxon>
        <taxon>Candidatus Korarchaeum</taxon>
    </lineage>
</organism>
<dbReference type="Gene3D" id="3.40.470.10">
    <property type="entry name" value="Uracil-DNA glycosylase-like domain"/>
    <property type="match status" value="1"/>
</dbReference>